<dbReference type="AlphaFoldDB" id="A0A1K1S3J1"/>
<sequence length="75" mass="8247">MEEEAALEAAFRRRIARASRNVADAKKTGDHAVAGRHAARLEDAFELALRFKLDDRVPNPGRTAIPRPRTALSPA</sequence>
<gene>
    <name evidence="1" type="ORF">SAMN04489730_4617</name>
</gene>
<evidence type="ECO:0000313" key="2">
    <source>
        <dbReference type="Proteomes" id="UP000182740"/>
    </source>
</evidence>
<dbReference type="Proteomes" id="UP000182740">
    <property type="component" value="Unassembled WGS sequence"/>
</dbReference>
<protein>
    <submittedName>
        <fullName evidence="1">Uncharacterized protein</fullName>
    </submittedName>
</protein>
<name>A0A1K1S3J1_9PSEU</name>
<keyword evidence="2" id="KW-1185">Reference proteome</keyword>
<evidence type="ECO:0000313" key="1">
    <source>
        <dbReference type="EMBL" id="SFW78905.1"/>
    </source>
</evidence>
<reference evidence="2" key="1">
    <citation type="submission" date="2016-11" db="EMBL/GenBank/DDBJ databases">
        <authorList>
            <person name="Varghese N."/>
            <person name="Submissions S."/>
        </authorList>
    </citation>
    <scope>NUCLEOTIDE SEQUENCE [LARGE SCALE GENOMIC DNA]</scope>
    <source>
        <strain evidence="2">DSM 44671</strain>
    </source>
</reference>
<dbReference type="RefSeq" id="WP_072478217.1">
    <property type="nucleotide sequence ID" value="NZ_FPJG01000006.1"/>
</dbReference>
<dbReference type="STRING" id="546364.SAMN04489730_4617"/>
<accession>A0A1K1S3J1</accession>
<proteinExistence type="predicted"/>
<dbReference type="EMBL" id="FPJG01000006">
    <property type="protein sequence ID" value="SFW78905.1"/>
    <property type="molecule type" value="Genomic_DNA"/>
</dbReference>
<organism evidence="1 2">
    <name type="scientific">Amycolatopsis australiensis</name>
    <dbReference type="NCBI Taxonomy" id="546364"/>
    <lineage>
        <taxon>Bacteria</taxon>
        <taxon>Bacillati</taxon>
        <taxon>Actinomycetota</taxon>
        <taxon>Actinomycetes</taxon>
        <taxon>Pseudonocardiales</taxon>
        <taxon>Pseudonocardiaceae</taxon>
        <taxon>Amycolatopsis</taxon>
    </lineage>
</organism>